<keyword evidence="2" id="KW-0663">Pyridoxal phosphate</keyword>
<organism evidence="3 4">
    <name type="scientific">Nitrospina watsonii</name>
    <dbReference type="NCBI Taxonomy" id="1323948"/>
    <lineage>
        <taxon>Bacteria</taxon>
        <taxon>Pseudomonadati</taxon>
        <taxon>Nitrospinota/Tectimicrobiota group</taxon>
        <taxon>Nitrospinota</taxon>
        <taxon>Nitrospinia</taxon>
        <taxon>Nitrospinales</taxon>
        <taxon>Nitrospinaceae</taxon>
        <taxon>Nitrospina</taxon>
    </lineage>
</organism>
<name>A0ABM9HA11_9BACT</name>
<dbReference type="PIRSF" id="PIRSF000390">
    <property type="entry name" value="PLP_StrS"/>
    <property type="match status" value="1"/>
</dbReference>
<dbReference type="SUPFAM" id="SSF53383">
    <property type="entry name" value="PLP-dependent transferases"/>
    <property type="match status" value="1"/>
</dbReference>
<dbReference type="CDD" id="cd00616">
    <property type="entry name" value="AHBA_syn"/>
    <property type="match status" value="1"/>
</dbReference>
<dbReference type="GO" id="GO:0008483">
    <property type="term" value="F:transaminase activity"/>
    <property type="evidence" value="ECO:0007669"/>
    <property type="project" value="UniProtKB-KW"/>
</dbReference>
<comment type="similarity">
    <text evidence="1 2">Belongs to the DegT/DnrJ/EryC1 family.</text>
</comment>
<dbReference type="PANTHER" id="PTHR30244:SF34">
    <property type="entry name" value="DTDP-4-AMINO-4,6-DIDEOXYGALACTOSE TRANSAMINASE"/>
    <property type="match status" value="1"/>
</dbReference>
<keyword evidence="3" id="KW-0032">Aminotransferase</keyword>
<dbReference type="InterPro" id="IPR015422">
    <property type="entry name" value="PyrdxlP-dep_Trfase_small"/>
</dbReference>
<accession>A0ABM9HA11</accession>
<protein>
    <submittedName>
        <fullName evidence="3">Pyridoxal phosphate-dependent aminotransferase EpsN</fullName>
        <ecNumber evidence="3">2.6.1.-</ecNumber>
    </submittedName>
</protein>
<dbReference type="EC" id="2.6.1.-" evidence="3"/>
<dbReference type="RefSeq" id="WP_282009942.1">
    <property type="nucleotide sequence ID" value="NZ_OX336137.1"/>
</dbReference>
<evidence type="ECO:0000313" key="3">
    <source>
        <dbReference type="EMBL" id="CAI2716963.1"/>
    </source>
</evidence>
<dbReference type="InterPro" id="IPR015424">
    <property type="entry name" value="PyrdxlP-dep_Trfase"/>
</dbReference>
<dbReference type="PANTHER" id="PTHR30244">
    <property type="entry name" value="TRANSAMINASE"/>
    <property type="match status" value="1"/>
</dbReference>
<reference evidence="3 4" key="1">
    <citation type="submission" date="2022-09" db="EMBL/GenBank/DDBJ databases">
        <authorList>
            <person name="Kop L."/>
        </authorList>
    </citation>
    <scope>NUCLEOTIDE SEQUENCE [LARGE SCALE GENOMIC DNA]</scope>
    <source>
        <strain evidence="3 4">347</strain>
    </source>
</reference>
<proteinExistence type="inferred from homology"/>
<sequence>MTPNPNRIYLSPPHLGEHERHFVEEAFQSNWIAPCGPNQEAFEAEMAAYVGAPGAVALSSGTAAVHLALRLCDVGPGDTVFCSSLTFIGSATPILFLGATPVFIDSEPESWNLSPQALERALRDASQQGALPKAVLVVNLYGQNADMTAIQKVCDTYRLPVIEDAAESLGATYRGQASGTLGKFGIYSFNGNKIITTSGGGMLVSRDTAALDKARYWATQARDPVVHYEHSELGYNYRMSNVLAGIGRGQLKVLDERIAQRRAVFDRYRNALEGKHGITFMPEAAFGASTRWLTVLTLDADSPVKPHDIIAALDAENIEARPVWKPLHLQPVFAGCAYTPHAADCNFSEDVFVRGLCLPSGSSLSIEDQERIIGIVRSTLQRGG</sequence>
<dbReference type="InterPro" id="IPR015421">
    <property type="entry name" value="PyrdxlP-dep_Trfase_major"/>
</dbReference>
<dbReference type="Gene3D" id="3.90.1150.10">
    <property type="entry name" value="Aspartate Aminotransferase, domain 1"/>
    <property type="match status" value="1"/>
</dbReference>
<dbReference type="Proteomes" id="UP001157733">
    <property type="component" value="Chromosome"/>
</dbReference>
<dbReference type="EMBL" id="OX336137">
    <property type="protein sequence ID" value="CAI2716963.1"/>
    <property type="molecule type" value="Genomic_DNA"/>
</dbReference>
<evidence type="ECO:0000256" key="1">
    <source>
        <dbReference type="ARBA" id="ARBA00037999"/>
    </source>
</evidence>
<keyword evidence="4" id="KW-1185">Reference proteome</keyword>
<dbReference type="Gene3D" id="3.40.640.10">
    <property type="entry name" value="Type I PLP-dependent aspartate aminotransferase-like (Major domain)"/>
    <property type="match status" value="1"/>
</dbReference>
<evidence type="ECO:0000256" key="2">
    <source>
        <dbReference type="RuleBase" id="RU004508"/>
    </source>
</evidence>
<dbReference type="InterPro" id="IPR000653">
    <property type="entry name" value="DegT/StrS_aminotransferase"/>
</dbReference>
<gene>
    <name evidence="3" type="primary">epsN</name>
    <name evidence="3" type="ORF">NSPWAT_0103</name>
</gene>
<dbReference type="Pfam" id="PF01041">
    <property type="entry name" value="DegT_DnrJ_EryC1"/>
    <property type="match status" value="1"/>
</dbReference>
<keyword evidence="3" id="KW-0808">Transferase</keyword>
<evidence type="ECO:0000313" key="4">
    <source>
        <dbReference type="Proteomes" id="UP001157733"/>
    </source>
</evidence>